<dbReference type="HOGENOM" id="CLU_2159133_0_0_1"/>
<reference evidence="1 2" key="1">
    <citation type="journal article" date="2013" name="BMC Genomics">
        <title>The genome and transcriptome of the pine saprophyte Ophiostoma piceae, and a comparison with the bark beetle-associated pine pathogen Grosmannia clavigera.</title>
        <authorList>
            <person name="Haridas S."/>
            <person name="Wang Y."/>
            <person name="Lim L."/>
            <person name="Massoumi Alamouti S."/>
            <person name="Jackman S."/>
            <person name="Docking R."/>
            <person name="Robertson G."/>
            <person name="Birol I."/>
            <person name="Bohlmann J."/>
            <person name="Breuil C."/>
        </authorList>
    </citation>
    <scope>NUCLEOTIDE SEQUENCE [LARGE SCALE GENOMIC DNA]</scope>
    <source>
        <strain evidence="1 2">UAMH 11346</strain>
    </source>
</reference>
<protein>
    <submittedName>
        <fullName evidence="1">Uncharacterized protein</fullName>
    </submittedName>
</protein>
<proteinExistence type="predicted"/>
<dbReference type="AlphaFoldDB" id="S3BTX3"/>
<gene>
    <name evidence="1" type="ORF">F503_01822</name>
</gene>
<evidence type="ECO:0000313" key="1">
    <source>
        <dbReference type="EMBL" id="EPE03932.1"/>
    </source>
</evidence>
<keyword evidence="2" id="KW-1185">Reference proteome</keyword>
<dbReference type="Proteomes" id="UP000016923">
    <property type="component" value="Unassembled WGS sequence"/>
</dbReference>
<sequence>MCVRDHYRYGCGHAGYYTAWSVCDRLYSDYHSNMTYTHTLAVCDRCHREQELQLYYADDDESTVSGHSGHSGHSGYGHVRTYRDDDLHVHVRVRHRGHQPSSSRVRVRVRH</sequence>
<evidence type="ECO:0000313" key="2">
    <source>
        <dbReference type="Proteomes" id="UP000016923"/>
    </source>
</evidence>
<name>S3BTX3_OPHP1</name>
<organism evidence="1 2">
    <name type="scientific">Ophiostoma piceae (strain UAMH 11346)</name>
    <name type="common">Sap stain fungus</name>
    <dbReference type="NCBI Taxonomy" id="1262450"/>
    <lineage>
        <taxon>Eukaryota</taxon>
        <taxon>Fungi</taxon>
        <taxon>Dikarya</taxon>
        <taxon>Ascomycota</taxon>
        <taxon>Pezizomycotina</taxon>
        <taxon>Sordariomycetes</taxon>
        <taxon>Sordariomycetidae</taxon>
        <taxon>Ophiostomatales</taxon>
        <taxon>Ophiostomataceae</taxon>
        <taxon>Ophiostoma</taxon>
    </lineage>
</organism>
<accession>S3BTX3</accession>
<dbReference type="EMBL" id="KE148164">
    <property type="protein sequence ID" value="EPE03932.1"/>
    <property type="molecule type" value="Genomic_DNA"/>
</dbReference>
<dbReference type="VEuPathDB" id="FungiDB:F503_01822"/>